<evidence type="ECO:0000313" key="2">
    <source>
        <dbReference type="Proteomes" id="UP001202180"/>
    </source>
</evidence>
<accession>A0ABT0HVA4</accession>
<name>A0ABT0HVA4_9BACT</name>
<dbReference type="RefSeq" id="WP_248481014.1">
    <property type="nucleotide sequence ID" value="NZ_JALPRF010000019.1"/>
</dbReference>
<protein>
    <recommendedName>
        <fullName evidence="3">Outer membrane beta-barrel protein</fullName>
    </recommendedName>
</protein>
<dbReference type="EMBL" id="JALPRF010000019">
    <property type="protein sequence ID" value="MCK8496127.1"/>
    <property type="molecule type" value="Genomic_DNA"/>
</dbReference>
<dbReference type="SUPFAM" id="SSF56925">
    <property type="entry name" value="OMPA-like"/>
    <property type="match status" value="1"/>
</dbReference>
<dbReference type="InterPro" id="IPR011250">
    <property type="entry name" value="OMP/PagP_B-barrel"/>
</dbReference>
<keyword evidence="2" id="KW-1185">Reference proteome</keyword>
<comment type="caution">
    <text evidence="1">The sequence shown here is derived from an EMBL/GenBank/DDBJ whole genome shotgun (WGS) entry which is preliminary data.</text>
</comment>
<dbReference type="Gene3D" id="2.40.160.20">
    <property type="match status" value="1"/>
</dbReference>
<dbReference type="Proteomes" id="UP001202180">
    <property type="component" value="Unassembled WGS sequence"/>
</dbReference>
<proteinExistence type="predicted"/>
<organism evidence="1 2">
    <name type="scientific">Spirosoma liriopis</name>
    <dbReference type="NCBI Taxonomy" id="2937440"/>
    <lineage>
        <taxon>Bacteria</taxon>
        <taxon>Pseudomonadati</taxon>
        <taxon>Bacteroidota</taxon>
        <taxon>Cytophagia</taxon>
        <taxon>Cytophagales</taxon>
        <taxon>Cytophagaceae</taxon>
        <taxon>Spirosoma</taxon>
    </lineage>
</organism>
<sequence length="202" mass="22249">MKSLLLFLAVFGPSTTYLSAQSRISIAPTYWYNYNSNSYQADVAFLGSNSRINVDEHNLTSSFGLSAHYQFAPKWDASVGALYYRGKANLIILSGQGERIPYTQEGWQVPVLVNYQLTSSRLSPYFSIGALFAKSTTITSGSIGTSGLVGAGLSYRFSSALSLLLQPTASYSFNRPGINEVVQFSNFINYTLGVQTQLSWYF</sequence>
<gene>
    <name evidence="1" type="ORF">M0L20_29945</name>
</gene>
<evidence type="ECO:0000313" key="1">
    <source>
        <dbReference type="EMBL" id="MCK8496127.1"/>
    </source>
</evidence>
<evidence type="ECO:0008006" key="3">
    <source>
        <dbReference type="Google" id="ProtNLM"/>
    </source>
</evidence>
<reference evidence="1 2" key="1">
    <citation type="submission" date="2022-04" db="EMBL/GenBank/DDBJ databases">
        <title>Spirosoma sp. strain RP8 genome sequencing and assembly.</title>
        <authorList>
            <person name="Jung Y."/>
        </authorList>
    </citation>
    <scope>NUCLEOTIDE SEQUENCE [LARGE SCALE GENOMIC DNA]</scope>
    <source>
        <strain evidence="1 2">RP8</strain>
    </source>
</reference>